<organism evidence="1 2">
    <name type="scientific">Iphiclides podalirius</name>
    <name type="common">scarce swallowtail</name>
    <dbReference type="NCBI Taxonomy" id="110791"/>
    <lineage>
        <taxon>Eukaryota</taxon>
        <taxon>Metazoa</taxon>
        <taxon>Ecdysozoa</taxon>
        <taxon>Arthropoda</taxon>
        <taxon>Hexapoda</taxon>
        <taxon>Insecta</taxon>
        <taxon>Pterygota</taxon>
        <taxon>Neoptera</taxon>
        <taxon>Endopterygota</taxon>
        <taxon>Lepidoptera</taxon>
        <taxon>Glossata</taxon>
        <taxon>Ditrysia</taxon>
        <taxon>Papilionoidea</taxon>
        <taxon>Papilionidae</taxon>
        <taxon>Papilioninae</taxon>
        <taxon>Iphiclides</taxon>
    </lineage>
</organism>
<accession>A0ABN8HV54</accession>
<keyword evidence="2" id="KW-1185">Reference proteome</keyword>
<proteinExistence type="predicted"/>
<sequence length="186" mass="20177">MWSIGPGGNNGSVQKAGAEHRVVLAPGRASHRPPFLNRGSQTIKNRLRNTSWFYTDCNRISRKIADLNVTIGDACLCKKRRLVTNLDLPRGFGHGAVGRGRRGRARSAAARAQLGAPPTVTLHHFGGQLAARAPRSDMAIITTLDNPKSLYRFKCARASAYAAGDMKLTSPRHIVSPSLPVLYVVK</sequence>
<protein>
    <submittedName>
        <fullName evidence="1">Uncharacterized protein</fullName>
    </submittedName>
</protein>
<name>A0ABN8HV54_9NEOP</name>
<dbReference type="Proteomes" id="UP000837857">
    <property type="component" value="Chromosome 12"/>
</dbReference>
<evidence type="ECO:0000313" key="1">
    <source>
        <dbReference type="EMBL" id="CAH2040522.1"/>
    </source>
</evidence>
<reference evidence="1" key="1">
    <citation type="submission" date="2022-03" db="EMBL/GenBank/DDBJ databases">
        <authorList>
            <person name="Martin H S."/>
        </authorList>
    </citation>
    <scope>NUCLEOTIDE SEQUENCE</scope>
</reference>
<gene>
    <name evidence="1" type="ORF">IPOD504_LOCUS2628</name>
</gene>
<feature type="non-terminal residue" evidence="1">
    <location>
        <position position="1"/>
    </location>
</feature>
<evidence type="ECO:0000313" key="2">
    <source>
        <dbReference type="Proteomes" id="UP000837857"/>
    </source>
</evidence>
<dbReference type="EMBL" id="OW152824">
    <property type="protein sequence ID" value="CAH2040522.1"/>
    <property type="molecule type" value="Genomic_DNA"/>
</dbReference>